<evidence type="ECO:0000256" key="5">
    <source>
        <dbReference type="PROSITE-ProRule" id="PRU01240"/>
    </source>
</evidence>
<comment type="similarity">
    <text evidence="1 5">Belongs to the peptidase S8 family.</text>
</comment>
<sequence length="198" mass="20520">MERMPQGFIIAGLAYVASQHANSTNKNTVVNMSLSGARAQALNDAVKALTDMGIHVVVAAGNGATDACNSSPASEPSAICVGATEDTSDAVTGFSNVGPCVNIFAPGKNVMSAAIASNNSTAVRSGTSQSTAHVTGTIALIIAKSGNLSPAKMKKALDNLATPDIIPVDTLKQSPNRFLRIPDCTHTKEDKKDYHNYF</sequence>
<evidence type="ECO:0000256" key="4">
    <source>
        <dbReference type="ARBA" id="ARBA00022825"/>
    </source>
</evidence>
<dbReference type="Proteomes" id="UP000789901">
    <property type="component" value="Unassembled WGS sequence"/>
</dbReference>
<evidence type="ECO:0000256" key="1">
    <source>
        <dbReference type="ARBA" id="ARBA00011073"/>
    </source>
</evidence>
<evidence type="ECO:0000313" key="8">
    <source>
        <dbReference type="Proteomes" id="UP000789901"/>
    </source>
</evidence>
<protein>
    <submittedName>
        <fullName evidence="7">26673_t:CDS:1</fullName>
    </submittedName>
</protein>
<dbReference type="PANTHER" id="PTHR43806:SF11">
    <property type="entry name" value="CEREVISIN-RELATED"/>
    <property type="match status" value="1"/>
</dbReference>
<dbReference type="SUPFAM" id="SSF52743">
    <property type="entry name" value="Subtilisin-like"/>
    <property type="match status" value="1"/>
</dbReference>
<comment type="caution">
    <text evidence="5">Lacks conserved residue(s) required for the propagation of feature annotation.</text>
</comment>
<dbReference type="EMBL" id="CAJVQB010007433">
    <property type="protein sequence ID" value="CAG8703230.1"/>
    <property type="molecule type" value="Genomic_DNA"/>
</dbReference>
<evidence type="ECO:0000259" key="6">
    <source>
        <dbReference type="Pfam" id="PF00082"/>
    </source>
</evidence>
<dbReference type="PANTHER" id="PTHR43806">
    <property type="entry name" value="PEPTIDASE S8"/>
    <property type="match status" value="1"/>
</dbReference>
<dbReference type="Gene3D" id="3.40.50.200">
    <property type="entry name" value="Peptidase S8/S53 domain"/>
    <property type="match status" value="1"/>
</dbReference>
<organism evidence="7 8">
    <name type="scientific">Gigaspora margarita</name>
    <dbReference type="NCBI Taxonomy" id="4874"/>
    <lineage>
        <taxon>Eukaryota</taxon>
        <taxon>Fungi</taxon>
        <taxon>Fungi incertae sedis</taxon>
        <taxon>Mucoromycota</taxon>
        <taxon>Glomeromycotina</taxon>
        <taxon>Glomeromycetes</taxon>
        <taxon>Diversisporales</taxon>
        <taxon>Gigasporaceae</taxon>
        <taxon>Gigaspora</taxon>
    </lineage>
</organism>
<accession>A0ABN7UZF5</accession>
<keyword evidence="8" id="KW-1185">Reference proteome</keyword>
<name>A0ABN7UZF5_GIGMA</name>
<dbReference type="InterPro" id="IPR036852">
    <property type="entry name" value="Peptidase_S8/S53_dom_sf"/>
</dbReference>
<keyword evidence="2" id="KW-0645">Protease</keyword>
<reference evidence="7 8" key="1">
    <citation type="submission" date="2021-06" db="EMBL/GenBank/DDBJ databases">
        <authorList>
            <person name="Kallberg Y."/>
            <person name="Tangrot J."/>
            <person name="Rosling A."/>
        </authorList>
    </citation>
    <scope>NUCLEOTIDE SEQUENCE [LARGE SCALE GENOMIC DNA]</scope>
    <source>
        <strain evidence="7 8">120-4 pot B 10/14</strain>
    </source>
</reference>
<evidence type="ECO:0000256" key="3">
    <source>
        <dbReference type="ARBA" id="ARBA00022801"/>
    </source>
</evidence>
<evidence type="ECO:0000256" key="2">
    <source>
        <dbReference type="ARBA" id="ARBA00022670"/>
    </source>
</evidence>
<evidence type="ECO:0000313" key="7">
    <source>
        <dbReference type="EMBL" id="CAG8703230.1"/>
    </source>
</evidence>
<proteinExistence type="inferred from homology"/>
<feature type="domain" description="Peptidase S8/S53" evidence="6">
    <location>
        <begin position="19"/>
        <end position="161"/>
    </location>
</feature>
<keyword evidence="3" id="KW-0378">Hydrolase</keyword>
<dbReference type="PROSITE" id="PS51892">
    <property type="entry name" value="SUBTILASE"/>
    <property type="match status" value="1"/>
</dbReference>
<dbReference type="Pfam" id="PF00082">
    <property type="entry name" value="Peptidase_S8"/>
    <property type="match status" value="1"/>
</dbReference>
<dbReference type="InterPro" id="IPR000209">
    <property type="entry name" value="Peptidase_S8/S53_dom"/>
</dbReference>
<gene>
    <name evidence="7" type="ORF">GMARGA_LOCUS12265</name>
</gene>
<comment type="caution">
    <text evidence="7">The sequence shown here is derived from an EMBL/GenBank/DDBJ whole genome shotgun (WGS) entry which is preliminary data.</text>
</comment>
<dbReference type="InterPro" id="IPR050131">
    <property type="entry name" value="Peptidase_S8_subtilisin-like"/>
</dbReference>
<keyword evidence="4" id="KW-0720">Serine protease</keyword>